<sequence length="122" mass="13300">MHSHVGRIDETDDGVAAPVACDRCVEDECESSCHVYTEAARLKYHKKDARFGCSRCTKRDKPCSLTTNAKAAAEAAPPALSYEELVAEVAALRSQLEQTTAAWGAAEDRVMVLESERRAAGW</sequence>
<keyword evidence="2" id="KW-1185">Reference proteome</keyword>
<name>A0ACC3MW12_9PEZI</name>
<gene>
    <name evidence="1" type="ORF">LTR37_013866</name>
</gene>
<organism evidence="1 2">
    <name type="scientific">Vermiconidia calcicola</name>
    <dbReference type="NCBI Taxonomy" id="1690605"/>
    <lineage>
        <taxon>Eukaryota</taxon>
        <taxon>Fungi</taxon>
        <taxon>Dikarya</taxon>
        <taxon>Ascomycota</taxon>
        <taxon>Pezizomycotina</taxon>
        <taxon>Dothideomycetes</taxon>
        <taxon>Dothideomycetidae</taxon>
        <taxon>Mycosphaerellales</taxon>
        <taxon>Extremaceae</taxon>
        <taxon>Vermiconidia</taxon>
    </lineage>
</organism>
<reference evidence="1" key="1">
    <citation type="submission" date="2023-07" db="EMBL/GenBank/DDBJ databases">
        <title>Black Yeasts Isolated from many extreme environments.</title>
        <authorList>
            <person name="Coleine C."/>
            <person name="Stajich J.E."/>
            <person name="Selbmann L."/>
        </authorList>
    </citation>
    <scope>NUCLEOTIDE SEQUENCE</scope>
    <source>
        <strain evidence="1">CCFEE 5714</strain>
    </source>
</reference>
<comment type="caution">
    <text evidence="1">The sequence shown here is derived from an EMBL/GenBank/DDBJ whole genome shotgun (WGS) entry which is preliminary data.</text>
</comment>
<dbReference type="Proteomes" id="UP001281147">
    <property type="component" value="Unassembled WGS sequence"/>
</dbReference>
<evidence type="ECO:0000313" key="2">
    <source>
        <dbReference type="Proteomes" id="UP001281147"/>
    </source>
</evidence>
<proteinExistence type="predicted"/>
<evidence type="ECO:0000313" key="1">
    <source>
        <dbReference type="EMBL" id="KAK3704443.1"/>
    </source>
</evidence>
<dbReference type="EMBL" id="JAUTXU010000139">
    <property type="protein sequence ID" value="KAK3704443.1"/>
    <property type="molecule type" value="Genomic_DNA"/>
</dbReference>
<protein>
    <submittedName>
        <fullName evidence="1">Uncharacterized protein</fullName>
    </submittedName>
</protein>
<accession>A0ACC3MW12</accession>